<sequence>MILEPGDGFGRSLRDLPRYLNGATISHGFIAWLFAVTGPLLVLLNAAQQGKLPQEIVSSWIFAGYGMGGVLSIFLSLYYRQPIASAWTIPGAILVGNFLTHFSFEQAVGAYIVTGLLITFLGVSGVIKKLMEWIPMPIILGMVSGVLLPFGINIIKALGQTPFLTSATVAIFLASTFLGTLTRRFPPILWAILGGLIVATVQGEVHWEFFSLNFISPQFFTPKFSLSAAAELVIPLALTVIAVQNGQGFAILKNANYNPPINAFTIYTGVGSLVSGVFGCHSACITGPMNAIISSPTAGAQEGRYAGGVVAGFLFLPFAALAPVAAAITRLFPAALINVLGGLALIYVLAASFGQSFSGSFRLGALFSFMITLSNFTLFNIGSPFWGLVGGVLISLVLERRDFETLRQSAPAK</sequence>
<gene>
    <name evidence="2" type="primary">benE</name>
    <name evidence="2" type="ORF">HYY65_07285</name>
</gene>
<dbReference type="EMBL" id="JACPSX010000133">
    <property type="protein sequence ID" value="MBI3014847.1"/>
    <property type="molecule type" value="Genomic_DNA"/>
</dbReference>
<feature type="transmembrane region" description="Helical" evidence="1">
    <location>
        <begin position="305"/>
        <end position="328"/>
    </location>
</feature>
<dbReference type="AlphaFoldDB" id="A0A932GPK0"/>
<accession>A0A932GPK0</accession>
<organism evidence="2 3">
    <name type="scientific">Tectimicrobiota bacterium</name>
    <dbReference type="NCBI Taxonomy" id="2528274"/>
    <lineage>
        <taxon>Bacteria</taxon>
        <taxon>Pseudomonadati</taxon>
        <taxon>Nitrospinota/Tectimicrobiota group</taxon>
        <taxon>Candidatus Tectimicrobiota</taxon>
    </lineage>
</organism>
<evidence type="ECO:0000313" key="2">
    <source>
        <dbReference type="EMBL" id="MBI3014847.1"/>
    </source>
</evidence>
<dbReference type="Pfam" id="PF03594">
    <property type="entry name" value="BenE"/>
    <property type="match status" value="1"/>
</dbReference>
<dbReference type="PANTHER" id="PTHR30199:SF0">
    <property type="entry name" value="INNER MEMBRANE PROTEIN YDCO"/>
    <property type="match status" value="1"/>
</dbReference>
<name>A0A932GPK0_UNCTE</name>
<dbReference type="InterPro" id="IPR004711">
    <property type="entry name" value="Benzoate_Transporter"/>
</dbReference>
<feature type="transmembrane region" description="Helical" evidence="1">
    <location>
        <begin position="134"/>
        <end position="155"/>
    </location>
</feature>
<feature type="transmembrane region" description="Helical" evidence="1">
    <location>
        <begin position="20"/>
        <end position="44"/>
    </location>
</feature>
<keyword evidence="1" id="KW-0812">Transmembrane</keyword>
<comment type="caution">
    <text evidence="2">The sequence shown here is derived from an EMBL/GenBank/DDBJ whole genome shotgun (WGS) entry which is preliminary data.</text>
</comment>
<feature type="transmembrane region" description="Helical" evidence="1">
    <location>
        <begin position="264"/>
        <end position="293"/>
    </location>
</feature>
<feature type="transmembrane region" description="Helical" evidence="1">
    <location>
        <begin position="161"/>
        <end position="181"/>
    </location>
</feature>
<proteinExistence type="predicted"/>
<keyword evidence="1" id="KW-0472">Membrane</keyword>
<feature type="transmembrane region" description="Helical" evidence="1">
    <location>
        <begin position="56"/>
        <end position="79"/>
    </location>
</feature>
<feature type="transmembrane region" description="Helical" evidence="1">
    <location>
        <begin position="188"/>
        <end position="205"/>
    </location>
</feature>
<keyword evidence="1" id="KW-1133">Transmembrane helix</keyword>
<feature type="transmembrane region" description="Helical" evidence="1">
    <location>
        <begin position="377"/>
        <end position="398"/>
    </location>
</feature>
<feature type="transmembrane region" description="Helical" evidence="1">
    <location>
        <begin position="225"/>
        <end position="243"/>
    </location>
</feature>
<feature type="transmembrane region" description="Helical" evidence="1">
    <location>
        <begin position="335"/>
        <end position="357"/>
    </location>
</feature>
<dbReference type="GO" id="GO:0005886">
    <property type="term" value="C:plasma membrane"/>
    <property type="evidence" value="ECO:0007669"/>
    <property type="project" value="TreeGrafter"/>
</dbReference>
<protein>
    <submittedName>
        <fullName evidence="2">Benzoate/H(+) symporter BenE family transporter</fullName>
    </submittedName>
</protein>
<dbReference type="NCBIfam" id="TIGR00843">
    <property type="entry name" value="benE"/>
    <property type="match status" value="1"/>
</dbReference>
<evidence type="ECO:0000313" key="3">
    <source>
        <dbReference type="Proteomes" id="UP000741360"/>
    </source>
</evidence>
<dbReference type="Proteomes" id="UP000741360">
    <property type="component" value="Unassembled WGS sequence"/>
</dbReference>
<reference evidence="2" key="1">
    <citation type="submission" date="2020-07" db="EMBL/GenBank/DDBJ databases">
        <title>Huge and variable diversity of episymbiotic CPR bacteria and DPANN archaea in groundwater ecosystems.</title>
        <authorList>
            <person name="He C.Y."/>
            <person name="Keren R."/>
            <person name="Whittaker M."/>
            <person name="Farag I.F."/>
            <person name="Doudna J."/>
            <person name="Cate J.H.D."/>
            <person name="Banfield J.F."/>
        </authorList>
    </citation>
    <scope>NUCLEOTIDE SEQUENCE</scope>
    <source>
        <strain evidence="2">NC_groundwater_717_Ag_S-0.2um_59_8</strain>
    </source>
</reference>
<dbReference type="GO" id="GO:0042925">
    <property type="term" value="F:benzoate transmembrane transporter activity"/>
    <property type="evidence" value="ECO:0007669"/>
    <property type="project" value="InterPro"/>
</dbReference>
<dbReference type="PANTHER" id="PTHR30199">
    <property type="entry name" value="MFS FAMILY TRANSPORTER, PREDICTED SUBSTRATE BENZOATE"/>
    <property type="match status" value="1"/>
</dbReference>
<feature type="transmembrane region" description="Helical" evidence="1">
    <location>
        <begin position="110"/>
        <end position="127"/>
    </location>
</feature>
<evidence type="ECO:0000256" key="1">
    <source>
        <dbReference type="SAM" id="Phobius"/>
    </source>
</evidence>